<keyword evidence="2" id="KW-0472">Membrane</keyword>
<dbReference type="EMBL" id="MJGC01000103">
    <property type="protein sequence ID" value="OEJ72990.1"/>
    <property type="molecule type" value="Genomic_DNA"/>
</dbReference>
<protein>
    <submittedName>
        <fullName evidence="3">Uncharacterized protein</fullName>
    </submittedName>
</protein>
<organism evidence="3">
    <name type="scientific">Desertifilum tharense IPPAS B-1220</name>
    <dbReference type="NCBI Taxonomy" id="1781255"/>
    <lineage>
        <taxon>Bacteria</taxon>
        <taxon>Bacillati</taxon>
        <taxon>Cyanobacteriota</taxon>
        <taxon>Cyanophyceae</taxon>
        <taxon>Desertifilales</taxon>
        <taxon>Desertifilaceae</taxon>
        <taxon>Desertifilum</taxon>
    </lineage>
</organism>
<dbReference type="OrthoDB" id="467707at2"/>
<feature type="region of interest" description="Disordered" evidence="1">
    <location>
        <begin position="85"/>
        <end position="110"/>
    </location>
</feature>
<gene>
    <name evidence="3" type="ORF">BH720_22100</name>
</gene>
<accession>A0A1E5QE94</accession>
<keyword evidence="2" id="KW-0812">Transmembrane</keyword>
<name>A0A1E5QE94_9CYAN</name>
<dbReference type="STRING" id="1781255.BH720_22100"/>
<comment type="caution">
    <text evidence="3">The sequence shown here is derived from an EMBL/GenBank/DDBJ whole genome shotgun (WGS) entry which is preliminary data.</text>
</comment>
<dbReference type="RefSeq" id="WP_069969392.1">
    <property type="nucleotide sequence ID" value="NZ_CM124774.1"/>
</dbReference>
<proteinExistence type="predicted"/>
<evidence type="ECO:0000256" key="1">
    <source>
        <dbReference type="SAM" id="MobiDB-lite"/>
    </source>
</evidence>
<feature type="transmembrane region" description="Helical" evidence="2">
    <location>
        <begin position="47"/>
        <end position="69"/>
    </location>
</feature>
<feature type="transmembrane region" description="Helical" evidence="2">
    <location>
        <begin position="20"/>
        <end position="40"/>
    </location>
</feature>
<evidence type="ECO:0000256" key="2">
    <source>
        <dbReference type="SAM" id="Phobius"/>
    </source>
</evidence>
<evidence type="ECO:0000313" key="3">
    <source>
        <dbReference type="EMBL" id="OEJ72990.1"/>
    </source>
</evidence>
<keyword evidence="2" id="KW-1133">Transmembrane helix</keyword>
<sequence length="110" mass="11981">MEKNGFKYRMLCTLTFGDIYGQIITWLIVIMVSLAAALALMGASRPVYALATVGLILVLSLPFLLFAFVTTLLNHIEFLPIEEGATTKTPGGTLHEKNLPQKQKPAEASS</sequence>
<reference evidence="3" key="1">
    <citation type="submission" date="2016-09" db="EMBL/GenBank/DDBJ databases">
        <title>Draft genome of thermotolerant cyanobacterium Desertifilum sp. strain IPPAS B-1220.</title>
        <authorList>
            <person name="Sinetova M.A."/>
            <person name="Bolakhan K."/>
            <person name="Zayadan B.K."/>
            <person name="Mironov K.S."/>
            <person name="Ustinova V."/>
            <person name="Kupriyanova E.V."/>
            <person name="Sidorov R.A."/>
            <person name="Skrypnik A.N."/>
            <person name="Gogoleva N.E."/>
            <person name="Gogolev Y.V."/>
            <person name="Los D.A."/>
        </authorList>
    </citation>
    <scope>NUCLEOTIDE SEQUENCE [LARGE SCALE GENOMIC DNA]</scope>
    <source>
        <strain evidence="3">IPPAS B-1220</strain>
    </source>
</reference>
<dbReference type="AlphaFoldDB" id="A0A1E5QE94"/>